<dbReference type="Proteomes" id="UP000887565">
    <property type="component" value="Unplaced"/>
</dbReference>
<keyword evidence="1" id="KW-1185">Reference proteome</keyword>
<proteinExistence type="predicted"/>
<name>A0A915KPR8_ROMCU</name>
<evidence type="ECO:0000313" key="2">
    <source>
        <dbReference type="WBParaSite" id="nRc.2.0.1.t40882-RA"/>
    </source>
</evidence>
<accession>A0A915KPR8</accession>
<organism evidence="1 2">
    <name type="scientific">Romanomermis culicivorax</name>
    <name type="common">Nematode worm</name>
    <dbReference type="NCBI Taxonomy" id="13658"/>
    <lineage>
        <taxon>Eukaryota</taxon>
        <taxon>Metazoa</taxon>
        <taxon>Ecdysozoa</taxon>
        <taxon>Nematoda</taxon>
        <taxon>Enoplea</taxon>
        <taxon>Dorylaimia</taxon>
        <taxon>Mermithida</taxon>
        <taxon>Mermithoidea</taxon>
        <taxon>Mermithidae</taxon>
        <taxon>Romanomermis</taxon>
    </lineage>
</organism>
<protein>
    <submittedName>
        <fullName evidence="2">Uncharacterized protein</fullName>
    </submittedName>
</protein>
<dbReference type="AlphaFoldDB" id="A0A915KPR8"/>
<sequence length="110" mass="12440">MMCIIIAIKLMMETIDMEVAGLNGSTKYDLTCMTLSNAPKTCAYVIKKMEKLSSSGVHLIRNSNFNTTPSAWSILTWQSIKLENIMETTKMFFVCRRSPPTVNNCHKRNA</sequence>
<evidence type="ECO:0000313" key="1">
    <source>
        <dbReference type="Proteomes" id="UP000887565"/>
    </source>
</evidence>
<dbReference type="WBParaSite" id="nRc.2.0.1.t40882-RA">
    <property type="protein sequence ID" value="nRc.2.0.1.t40882-RA"/>
    <property type="gene ID" value="nRc.2.0.1.g40882"/>
</dbReference>
<reference evidence="2" key="1">
    <citation type="submission" date="2022-11" db="UniProtKB">
        <authorList>
            <consortium name="WormBaseParasite"/>
        </authorList>
    </citation>
    <scope>IDENTIFICATION</scope>
</reference>